<reference evidence="1" key="1">
    <citation type="submission" date="2021-04" db="EMBL/GenBank/DDBJ databases">
        <authorList>
            <person name="Tunstrom K."/>
        </authorList>
    </citation>
    <scope>NUCLEOTIDE SEQUENCE</scope>
</reference>
<dbReference type="EMBL" id="CAJQZP010001359">
    <property type="protein sequence ID" value="CAG5041407.1"/>
    <property type="molecule type" value="Genomic_DNA"/>
</dbReference>
<name>A0A8S3XXB4_PARAO</name>
<dbReference type="OrthoDB" id="6776127at2759"/>
<evidence type="ECO:0000313" key="2">
    <source>
        <dbReference type="Proteomes" id="UP000691718"/>
    </source>
</evidence>
<evidence type="ECO:0000313" key="1">
    <source>
        <dbReference type="EMBL" id="CAG5041407.1"/>
    </source>
</evidence>
<dbReference type="Proteomes" id="UP000691718">
    <property type="component" value="Unassembled WGS sequence"/>
</dbReference>
<keyword evidence="2" id="KW-1185">Reference proteome</keyword>
<protein>
    <submittedName>
        <fullName evidence="1">(apollo) hypothetical protein</fullName>
    </submittedName>
</protein>
<proteinExistence type="predicted"/>
<accession>A0A8S3XXB4</accession>
<sequence>MLQKDDENQLAKIGEMKIIKLLKNEPRVIYFKRSYSEEEYKKAVVIKRRREIDVIVSKAYEDKPGISERKTDLMELVEKNLIPRYYRSFFEAL</sequence>
<comment type="caution">
    <text evidence="1">The sequence shown here is derived from an EMBL/GenBank/DDBJ whole genome shotgun (WGS) entry which is preliminary data.</text>
</comment>
<dbReference type="AlphaFoldDB" id="A0A8S3XXB4"/>
<gene>
    <name evidence="1" type="ORF">PAPOLLO_LOCUS22145</name>
</gene>
<organism evidence="1 2">
    <name type="scientific">Parnassius apollo</name>
    <name type="common">Apollo butterfly</name>
    <name type="synonym">Papilio apollo</name>
    <dbReference type="NCBI Taxonomy" id="110799"/>
    <lineage>
        <taxon>Eukaryota</taxon>
        <taxon>Metazoa</taxon>
        <taxon>Ecdysozoa</taxon>
        <taxon>Arthropoda</taxon>
        <taxon>Hexapoda</taxon>
        <taxon>Insecta</taxon>
        <taxon>Pterygota</taxon>
        <taxon>Neoptera</taxon>
        <taxon>Endopterygota</taxon>
        <taxon>Lepidoptera</taxon>
        <taxon>Glossata</taxon>
        <taxon>Ditrysia</taxon>
        <taxon>Papilionoidea</taxon>
        <taxon>Papilionidae</taxon>
        <taxon>Parnassiinae</taxon>
        <taxon>Parnassini</taxon>
        <taxon>Parnassius</taxon>
        <taxon>Parnassius</taxon>
    </lineage>
</organism>